<accession>A0A017RUG6</accession>
<sequence length="127" mass="14552">MIPQNDIVDFEYQEPPSKTWFLDHKSKRIISHIDGKNAVVQAAYCAIQTQRYEHIIFSWQYGSELHTLIGKDEAYVFSEAKRMIKEALSVDTRITEVRDFAFENGVISFVIDTIFGSEQLTMGVGTV</sequence>
<dbReference type="STRING" id="1403537.Q428_08660"/>
<dbReference type="Pfam" id="PF10934">
    <property type="entry name" value="Sheath_initiator"/>
    <property type="match status" value="1"/>
</dbReference>
<dbReference type="EMBL" id="AZQP01000024">
    <property type="protein sequence ID" value="EYE88261.1"/>
    <property type="molecule type" value="Genomic_DNA"/>
</dbReference>
<dbReference type="RefSeq" id="WP_035379959.1">
    <property type="nucleotide sequence ID" value="NZ_AZQP01000024.1"/>
</dbReference>
<keyword evidence="2" id="KW-1185">Reference proteome</keyword>
<dbReference type="InterPro" id="IPR020288">
    <property type="entry name" value="Sheath_initiator"/>
</dbReference>
<comment type="caution">
    <text evidence="1">The sequence shown here is derived from an EMBL/GenBank/DDBJ whole genome shotgun (WGS) entry which is preliminary data.</text>
</comment>
<evidence type="ECO:0000313" key="2">
    <source>
        <dbReference type="Proteomes" id="UP000019681"/>
    </source>
</evidence>
<name>A0A017RUG6_9CLOT</name>
<evidence type="ECO:0000313" key="1">
    <source>
        <dbReference type="EMBL" id="EYE88261.1"/>
    </source>
</evidence>
<dbReference type="OrthoDB" id="89089at2"/>
<gene>
    <name evidence="1" type="ORF">Q428_08660</name>
</gene>
<protein>
    <recommendedName>
        <fullName evidence="3">Phage protein</fullName>
    </recommendedName>
</protein>
<reference evidence="1 2" key="1">
    <citation type="journal article" date="2014" name="Genome Announc.">
        <title>Draft Genome Sequence of Fervidicella metallireducens Strain AeBT, an Iron-Reducing Thermoanaerobe from the Great Artesian Basin.</title>
        <authorList>
            <person name="Patel B.K."/>
        </authorList>
    </citation>
    <scope>NUCLEOTIDE SEQUENCE [LARGE SCALE GENOMIC DNA]</scope>
    <source>
        <strain evidence="1 2">AeB</strain>
    </source>
</reference>
<proteinExistence type="predicted"/>
<evidence type="ECO:0008006" key="3">
    <source>
        <dbReference type="Google" id="ProtNLM"/>
    </source>
</evidence>
<organism evidence="1 2">
    <name type="scientific">Fervidicella metallireducens AeB</name>
    <dbReference type="NCBI Taxonomy" id="1403537"/>
    <lineage>
        <taxon>Bacteria</taxon>
        <taxon>Bacillati</taxon>
        <taxon>Bacillota</taxon>
        <taxon>Clostridia</taxon>
        <taxon>Eubacteriales</taxon>
        <taxon>Clostridiaceae</taxon>
        <taxon>Fervidicella</taxon>
    </lineage>
</organism>
<dbReference type="AlphaFoldDB" id="A0A017RUG6"/>
<dbReference type="Proteomes" id="UP000019681">
    <property type="component" value="Unassembled WGS sequence"/>
</dbReference>